<gene>
    <name evidence="2" type="ORF">GCM10011409_35010</name>
</gene>
<comment type="caution">
    <text evidence="2">The sequence shown here is derived from an EMBL/GenBank/DDBJ whole genome shotgun (WGS) entry which is preliminary data.</text>
</comment>
<evidence type="ECO:0000313" key="3">
    <source>
        <dbReference type="Proteomes" id="UP000621492"/>
    </source>
</evidence>
<dbReference type="PANTHER" id="PTHR43252:SF6">
    <property type="entry name" value="NEGATIVE TRANSCRIPTION REGULATOR PADR"/>
    <property type="match status" value="1"/>
</dbReference>
<dbReference type="InterPro" id="IPR036390">
    <property type="entry name" value="WH_DNA-bd_sf"/>
</dbReference>
<dbReference type="Proteomes" id="UP000621492">
    <property type="component" value="Unassembled WGS sequence"/>
</dbReference>
<keyword evidence="3" id="KW-1185">Reference proteome</keyword>
<dbReference type="InterPro" id="IPR005149">
    <property type="entry name" value="Tscrpt_reg_PadR_N"/>
</dbReference>
<dbReference type="SUPFAM" id="SSF46785">
    <property type="entry name" value="Winged helix' DNA-binding domain"/>
    <property type="match status" value="1"/>
</dbReference>
<dbReference type="Gene3D" id="1.10.10.10">
    <property type="entry name" value="Winged helix-like DNA-binding domain superfamily/Winged helix DNA-binding domain"/>
    <property type="match status" value="1"/>
</dbReference>
<dbReference type="RefSeq" id="WP_230856133.1">
    <property type="nucleotide sequence ID" value="NZ_BMJD01000036.1"/>
</dbReference>
<reference evidence="2" key="1">
    <citation type="journal article" date="2014" name="Int. J. Syst. Evol. Microbiol.">
        <title>Complete genome sequence of Corynebacterium casei LMG S-19264T (=DSM 44701T), isolated from a smear-ripened cheese.</title>
        <authorList>
            <consortium name="US DOE Joint Genome Institute (JGI-PGF)"/>
            <person name="Walter F."/>
            <person name="Albersmeier A."/>
            <person name="Kalinowski J."/>
            <person name="Ruckert C."/>
        </authorList>
    </citation>
    <scope>NUCLEOTIDE SEQUENCE</scope>
    <source>
        <strain evidence="2">CGMCC 1.15454</strain>
    </source>
</reference>
<name>A0A9W5U087_9BACI</name>
<feature type="domain" description="Transcription regulator PadR N-terminal" evidence="1">
    <location>
        <begin position="32"/>
        <end position="106"/>
    </location>
</feature>
<dbReference type="AlphaFoldDB" id="A0A9W5U087"/>
<organism evidence="2 3">
    <name type="scientific">Lentibacillus populi</name>
    <dbReference type="NCBI Taxonomy" id="1827502"/>
    <lineage>
        <taxon>Bacteria</taxon>
        <taxon>Bacillati</taxon>
        <taxon>Bacillota</taxon>
        <taxon>Bacilli</taxon>
        <taxon>Bacillales</taxon>
        <taxon>Bacillaceae</taxon>
        <taxon>Lentibacillus</taxon>
    </lineage>
</organism>
<proteinExistence type="predicted"/>
<evidence type="ECO:0000313" key="2">
    <source>
        <dbReference type="EMBL" id="GGB54387.1"/>
    </source>
</evidence>
<dbReference type="InterPro" id="IPR036388">
    <property type="entry name" value="WH-like_DNA-bd_sf"/>
</dbReference>
<sequence>MTAYYILTRHIINSNIMNMKNTIKKSPVALAVLCFLIEEPMHPYRMQQLIKERGKDEVINVRHRTSIYQTIDRLHRDKAITIQEKKKNEGRPDLIVYEITDLGRNTAYSWIREMISTPAQEFLEFPAAVSFLALLTPEDVALLFKQRVSVLENTLARLEEDQFQKGASMSLPRLFLLEAEYQRAVLTAEIEWIQSIIADINAKRLKWSMEELREKEN</sequence>
<reference evidence="2" key="2">
    <citation type="submission" date="2020-09" db="EMBL/GenBank/DDBJ databases">
        <authorList>
            <person name="Sun Q."/>
            <person name="Zhou Y."/>
        </authorList>
    </citation>
    <scope>NUCLEOTIDE SEQUENCE</scope>
    <source>
        <strain evidence="2">CGMCC 1.15454</strain>
    </source>
</reference>
<dbReference type="PANTHER" id="PTHR43252">
    <property type="entry name" value="TRANSCRIPTIONAL REGULATOR YQJI"/>
    <property type="match status" value="1"/>
</dbReference>
<protein>
    <submittedName>
        <fullName evidence="2">PadR family transcriptional regulator</fullName>
    </submittedName>
</protein>
<evidence type="ECO:0000259" key="1">
    <source>
        <dbReference type="Pfam" id="PF03551"/>
    </source>
</evidence>
<accession>A0A9W5U087</accession>
<dbReference type="EMBL" id="BMJD01000036">
    <property type="protein sequence ID" value="GGB54387.1"/>
    <property type="molecule type" value="Genomic_DNA"/>
</dbReference>
<dbReference type="Pfam" id="PF03551">
    <property type="entry name" value="PadR"/>
    <property type="match status" value="1"/>
</dbReference>